<dbReference type="Proteomes" id="UP000188481">
    <property type="component" value="Unassembled WGS sequence"/>
</dbReference>
<evidence type="ECO:0000313" key="2">
    <source>
        <dbReference type="EMBL" id="OOF51817.1"/>
    </source>
</evidence>
<dbReference type="EMBL" id="MLHN01000003">
    <property type="protein sequence ID" value="OOF51817.1"/>
    <property type="molecule type" value="Genomic_DNA"/>
</dbReference>
<feature type="transmembrane region" description="Helical" evidence="1">
    <location>
        <begin position="21"/>
        <end position="40"/>
    </location>
</feature>
<accession>A0A1V3J9Q7</accession>
<reference evidence="2 3" key="1">
    <citation type="submission" date="2016-10" db="EMBL/GenBank/DDBJ databases">
        <title>Rodentibacter gen. nov. and new species.</title>
        <authorList>
            <person name="Christensen H."/>
        </authorList>
    </citation>
    <scope>NUCLEOTIDE SEQUENCE [LARGE SCALE GENOMIC DNA]</scope>
    <source>
        <strain evidence="3">ppn416</strain>
    </source>
</reference>
<gene>
    <name evidence="2" type="ORF">BKK54_02235</name>
</gene>
<dbReference type="AlphaFoldDB" id="A0A1V3J9Q7"/>
<feature type="transmembrane region" description="Helical" evidence="1">
    <location>
        <begin position="296"/>
        <end position="316"/>
    </location>
</feature>
<feature type="transmembrane region" description="Helical" evidence="1">
    <location>
        <begin position="120"/>
        <end position="141"/>
    </location>
</feature>
<sequence>MNQSKESNSTELGIAGYSWQPIIKLLLIALLVYAIGSIFISNPFSIFVDRKTPVDYSRIMYFHGLTVGLAGLTCLSISQIFDLKNVYKKIIFYCTVSTIFFGITGGAINRSMEETKLWLWYQTLSFFSLDAILIALFIGLLNTQNKTLKHSSTYYLVTTSSGSAIIAALIGDLMGVILDYGDILGIFSAYANHIGYSLTEWNDNLLRAHSDMIVIAIIGLILSIISWKYSKNLTGIAKTLKISGEYMATIGLILMTIILAVAGFAGVNWQIPHIFTEKGFYAARGQSVAGIDLVDFVIGTLFLFGGLFMILAILFGKRINHETLTQTAKYTLGGLLLTWTCIIITVAGMGFLQEYQANLYSSSNDVPLADFGFAFRMLHLDVSLILFPAIMTMMLFMQHFLQEKQNQMIQWGLRIGVILCTVGSLIYMTVNPTAFGPGYWIVSLGFTFVIAGMIYFFVKSSEKEIEKFHS</sequence>
<proteinExistence type="predicted"/>
<organism evidence="2 3">
    <name type="scientific">Rodentibacter genomosp. 1</name>
    <dbReference type="NCBI Taxonomy" id="1908264"/>
    <lineage>
        <taxon>Bacteria</taxon>
        <taxon>Pseudomonadati</taxon>
        <taxon>Pseudomonadota</taxon>
        <taxon>Gammaproteobacteria</taxon>
        <taxon>Pasteurellales</taxon>
        <taxon>Pasteurellaceae</taxon>
        <taxon>Rodentibacter</taxon>
    </lineage>
</organism>
<feature type="transmembrane region" description="Helical" evidence="1">
    <location>
        <begin position="328"/>
        <end position="353"/>
    </location>
</feature>
<keyword evidence="1" id="KW-0472">Membrane</keyword>
<keyword evidence="3" id="KW-1185">Reference proteome</keyword>
<dbReference type="RefSeq" id="WP_077541116.1">
    <property type="nucleotide sequence ID" value="NZ_MLHN01000003.1"/>
</dbReference>
<evidence type="ECO:0000313" key="3">
    <source>
        <dbReference type="Proteomes" id="UP000188481"/>
    </source>
</evidence>
<comment type="caution">
    <text evidence="2">The sequence shown here is derived from an EMBL/GenBank/DDBJ whole genome shotgun (WGS) entry which is preliminary data.</text>
</comment>
<feature type="transmembrane region" description="Helical" evidence="1">
    <location>
        <begin position="250"/>
        <end position="271"/>
    </location>
</feature>
<protein>
    <submittedName>
        <fullName evidence="2">Uncharacterized protein</fullName>
    </submittedName>
</protein>
<keyword evidence="1" id="KW-1133">Transmembrane helix</keyword>
<feature type="transmembrane region" description="Helical" evidence="1">
    <location>
        <begin position="90"/>
        <end position="108"/>
    </location>
</feature>
<feature type="transmembrane region" description="Helical" evidence="1">
    <location>
        <begin position="439"/>
        <end position="458"/>
    </location>
</feature>
<feature type="transmembrane region" description="Helical" evidence="1">
    <location>
        <begin position="60"/>
        <end position="78"/>
    </location>
</feature>
<feature type="transmembrane region" description="Helical" evidence="1">
    <location>
        <begin position="212"/>
        <end position="229"/>
    </location>
</feature>
<name>A0A1V3J9Q7_9PAST</name>
<feature type="transmembrane region" description="Helical" evidence="1">
    <location>
        <begin position="153"/>
        <end position="178"/>
    </location>
</feature>
<feature type="transmembrane region" description="Helical" evidence="1">
    <location>
        <begin position="373"/>
        <end position="396"/>
    </location>
</feature>
<evidence type="ECO:0000256" key="1">
    <source>
        <dbReference type="SAM" id="Phobius"/>
    </source>
</evidence>
<keyword evidence="1" id="KW-0812">Transmembrane</keyword>
<feature type="transmembrane region" description="Helical" evidence="1">
    <location>
        <begin position="408"/>
        <end position="427"/>
    </location>
</feature>
<dbReference type="STRING" id="1908264.BKK54_02235"/>